<sequence length="470" mass="53958">MGSHLRQDNLRVLLTDFGESLKCPEKFYEEGNALAEELFKTLQKKSKYSIAKNYKGGSFGKKTDVLEADLDLVLVCNKIDPPLKEVLDDFENVLTLYGNDLKIKENSIKKTERSLNFFFLNLIEVDLLPAVWIDNPKDIWKKIEMDPKNSFYYNPSFVDKQIAFLKSQPGDTHTLIRLVKYWFKNLYFEKHVMGGSAMMELISVAAAKKSKNGTGSRTILQAFHKVLDIIANLDSLRLAFRPEGRNNWRRLPVPTKQNLQNTKISDIVPKIIGLQKTLEKEFFIIDPANPFQNFLDENMNSLDVIHKMKTFATETQNTLSKLERGTKVGPAFLLALFKPHPAALTNLTSLLLPNYVAIDYEYPYSSPYCDMELRKQEVMTDRKKKNAMKVLKRRLLSAINAVAKGTPGKFTAMDVENAVHDCVEKSFELNDELGTVKRDGHEEMDITLSIPYKLCRQRLTYAVRFSMKWE</sequence>
<protein>
    <recommendedName>
        <fullName evidence="2">2'-5'-oligoadenylate synthetase 1 domain-containing protein</fullName>
    </recommendedName>
</protein>
<accession>A0ABP1S6I4</accession>
<proteinExistence type="inferred from homology"/>
<dbReference type="InterPro" id="IPR018952">
    <property type="entry name" value="2-5-oligoAdlate_synth_1_dom2/C"/>
</dbReference>
<dbReference type="Pfam" id="PF10421">
    <property type="entry name" value="OAS1_C"/>
    <property type="match status" value="1"/>
</dbReference>
<dbReference type="Gene3D" id="1.10.1410.20">
    <property type="entry name" value="2'-5'-oligoadenylate synthetase 1, domain 2"/>
    <property type="match status" value="1"/>
</dbReference>
<organism evidence="3 4">
    <name type="scientific">Orchesella dallaii</name>
    <dbReference type="NCBI Taxonomy" id="48710"/>
    <lineage>
        <taxon>Eukaryota</taxon>
        <taxon>Metazoa</taxon>
        <taxon>Ecdysozoa</taxon>
        <taxon>Arthropoda</taxon>
        <taxon>Hexapoda</taxon>
        <taxon>Collembola</taxon>
        <taxon>Entomobryomorpha</taxon>
        <taxon>Entomobryoidea</taxon>
        <taxon>Orchesellidae</taxon>
        <taxon>Orchesellinae</taxon>
        <taxon>Orchesella</taxon>
    </lineage>
</organism>
<comment type="caution">
    <text evidence="3">The sequence shown here is derived from an EMBL/GenBank/DDBJ whole genome shotgun (WGS) entry which is preliminary data.</text>
</comment>
<feature type="domain" description="2'-5'-oligoadenylate synthetase 1" evidence="2">
    <location>
        <begin position="149"/>
        <end position="308"/>
    </location>
</feature>
<dbReference type="Gene3D" id="3.30.460.10">
    <property type="entry name" value="Beta Polymerase, domain 2"/>
    <property type="match status" value="1"/>
</dbReference>
<evidence type="ECO:0000313" key="4">
    <source>
        <dbReference type="Proteomes" id="UP001642540"/>
    </source>
</evidence>
<dbReference type="PANTHER" id="PTHR11258">
    <property type="entry name" value="2-5 OLIGOADENYLATE SYNTHETASE"/>
    <property type="match status" value="1"/>
</dbReference>
<comment type="similarity">
    <text evidence="1">Belongs to the 2-5A synthase family.</text>
</comment>
<evidence type="ECO:0000256" key="1">
    <source>
        <dbReference type="ARBA" id="ARBA00009526"/>
    </source>
</evidence>
<evidence type="ECO:0000259" key="2">
    <source>
        <dbReference type="Pfam" id="PF10421"/>
    </source>
</evidence>
<dbReference type="PANTHER" id="PTHR11258:SF11">
    <property type="entry name" value="C2H2-TYPE DOMAIN-CONTAINING PROTEIN"/>
    <property type="match status" value="1"/>
</dbReference>
<dbReference type="EMBL" id="CAXLJM020000161">
    <property type="protein sequence ID" value="CAL8144630.1"/>
    <property type="molecule type" value="Genomic_DNA"/>
</dbReference>
<gene>
    <name evidence="3" type="ORF">ODALV1_LOCUS30249</name>
</gene>
<evidence type="ECO:0000313" key="3">
    <source>
        <dbReference type="EMBL" id="CAL8144630.1"/>
    </source>
</evidence>
<reference evidence="3 4" key="1">
    <citation type="submission" date="2024-08" db="EMBL/GenBank/DDBJ databases">
        <authorList>
            <person name="Cucini C."/>
            <person name="Frati F."/>
        </authorList>
    </citation>
    <scope>NUCLEOTIDE SEQUENCE [LARGE SCALE GENOMIC DNA]</scope>
</reference>
<dbReference type="Proteomes" id="UP001642540">
    <property type="component" value="Unassembled WGS sequence"/>
</dbReference>
<dbReference type="InterPro" id="IPR043519">
    <property type="entry name" value="NT_sf"/>
</dbReference>
<keyword evidence="4" id="KW-1185">Reference proteome</keyword>
<name>A0ABP1S6I4_9HEXA</name>
<dbReference type="SUPFAM" id="SSF81301">
    <property type="entry name" value="Nucleotidyltransferase"/>
    <property type="match status" value="1"/>
</dbReference>